<protein>
    <submittedName>
        <fullName evidence="2">Methyltransferase type 11</fullName>
    </submittedName>
</protein>
<dbReference type="GO" id="GO:0008168">
    <property type="term" value="F:methyltransferase activity"/>
    <property type="evidence" value="ECO:0007669"/>
    <property type="project" value="UniProtKB-KW"/>
</dbReference>
<dbReference type="Gene3D" id="3.40.50.150">
    <property type="entry name" value="Vaccinia Virus protein VP39"/>
    <property type="match status" value="1"/>
</dbReference>
<dbReference type="EMBL" id="AP022606">
    <property type="protein sequence ID" value="BBZ11644.1"/>
    <property type="molecule type" value="Genomic_DNA"/>
</dbReference>
<keyword evidence="2" id="KW-0808">Transferase</keyword>
<reference evidence="2 3" key="1">
    <citation type="journal article" date="2019" name="Emerg. Microbes Infect.">
        <title>Comprehensive subspecies identification of 175 nontuberculous mycobacteria species based on 7547 genomic profiles.</title>
        <authorList>
            <person name="Matsumoto Y."/>
            <person name="Kinjo T."/>
            <person name="Motooka D."/>
            <person name="Nabeya D."/>
            <person name="Jung N."/>
            <person name="Uechi K."/>
            <person name="Horii T."/>
            <person name="Iida T."/>
            <person name="Fujita J."/>
            <person name="Nakamura S."/>
        </authorList>
    </citation>
    <scope>NUCLEOTIDE SEQUENCE [LARGE SCALE GENOMIC DNA]</scope>
    <source>
        <strain evidence="2 3">JCM 12687</strain>
    </source>
</reference>
<dbReference type="SUPFAM" id="SSF53335">
    <property type="entry name" value="S-adenosyl-L-methionine-dependent methyltransferases"/>
    <property type="match status" value="1"/>
</dbReference>
<evidence type="ECO:0000313" key="3">
    <source>
        <dbReference type="Proteomes" id="UP000467379"/>
    </source>
</evidence>
<dbReference type="InterPro" id="IPR029063">
    <property type="entry name" value="SAM-dependent_MTases_sf"/>
</dbReference>
<evidence type="ECO:0000259" key="1">
    <source>
        <dbReference type="Pfam" id="PF13649"/>
    </source>
</evidence>
<dbReference type="Pfam" id="PF13649">
    <property type="entry name" value="Methyltransf_25"/>
    <property type="match status" value="1"/>
</dbReference>
<evidence type="ECO:0000313" key="2">
    <source>
        <dbReference type="EMBL" id="BBZ11644.1"/>
    </source>
</evidence>
<accession>A0ABM7KKV1</accession>
<keyword evidence="2" id="KW-0489">Methyltransferase</keyword>
<dbReference type="InterPro" id="IPR041698">
    <property type="entry name" value="Methyltransf_25"/>
</dbReference>
<gene>
    <name evidence="2" type="ORF">MBRA_18390</name>
</gene>
<feature type="domain" description="Methyltransferase" evidence="1">
    <location>
        <begin position="105"/>
        <end position="195"/>
    </location>
</feature>
<organism evidence="2 3">
    <name type="scientific">Mycobacterium branderi</name>
    <dbReference type="NCBI Taxonomy" id="43348"/>
    <lineage>
        <taxon>Bacteria</taxon>
        <taxon>Bacillati</taxon>
        <taxon>Actinomycetota</taxon>
        <taxon>Actinomycetes</taxon>
        <taxon>Mycobacteriales</taxon>
        <taxon>Mycobacteriaceae</taxon>
        <taxon>Mycobacterium</taxon>
    </lineage>
</organism>
<sequence>MQRVLVVPWSIEATNSGDWATSSMMAYVGTGTFDIASMPRGGPNASCLDRRLETQRPEYLDRDDVDDRKRAVVRSLDRFGRLFGHHEMFARIALDEIADVPDPKILELGSGHGGLARALLEQHPTAQVTVTDVEPASVAAIATGDLGSHPRATVREMDATAIDAPDGYYDLAVFVMSFHHLPPPQASRVFAEGTRAADKLLIIDLPRPPSPLHILHLASMLPLTIVLPFAHDGFISSLRAYSPSALRALARHADPAIHVELRGGGLFNLPVRPRPQIVVASRR</sequence>
<proteinExistence type="predicted"/>
<keyword evidence="3" id="KW-1185">Reference proteome</keyword>
<name>A0ABM7KKV1_9MYCO</name>
<dbReference type="CDD" id="cd02440">
    <property type="entry name" value="AdoMet_MTases"/>
    <property type="match status" value="1"/>
</dbReference>
<dbReference type="Proteomes" id="UP000467379">
    <property type="component" value="Chromosome"/>
</dbReference>
<dbReference type="GO" id="GO:0032259">
    <property type="term" value="P:methylation"/>
    <property type="evidence" value="ECO:0007669"/>
    <property type="project" value="UniProtKB-KW"/>
</dbReference>